<feature type="domain" description="T4 RNA ligase 1-like N-terminal" evidence="1">
    <location>
        <begin position="47"/>
        <end position="240"/>
    </location>
</feature>
<accession>A0A521CY72</accession>
<name>A0A521CY72_9BACT</name>
<dbReference type="EMBL" id="FXTM01000015">
    <property type="protein sequence ID" value="SMO63630.1"/>
    <property type="molecule type" value="Genomic_DNA"/>
</dbReference>
<evidence type="ECO:0000259" key="1">
    <source>
        <dbReference type="Pfam" id="PF09511"/>
    </source>
</evidence>
<organism evidence="2 3">
    <name type="scientific">Balnearium lithotrophicum</name>
    <dbReference type="NCBI Taxonomy" id="223788"/>
    <lineage>
        <taxon>Bacteria</taxon>
        <taxon>Pseudomonadati</taxon>
        <taxon>Aquificota</taxon>
        <taxon>Aquificia</taxon>
        <taxon>Desulfurobacteriales</taxon>
        <taxon>Desulfurobacteriaceae</taxon>
        <taxon>Balnearium</taxon>
    </lineage>
</organism>
<evidence type="ECO:0000313" key="2">
    <source>
        <dbReference type="EMBL" id="SMO63630.1"/>
    </source>
</evidence>
<dbReference type="AlphaFoldDB" id="A0A521CY72"/>
<dbReference type="GO" id="GO:0016874">
    <property type="term" value="F:ligase activity"/>
    <property type="evidence" value="ECO:0007669"/>
    <property type="project" value="UniProtKB-KW"/>
</dbReference>
<proteinExistence type="predicted"/>
<dbReference type="InterPro" id="IPR019039">
    <property type="entry name" value="T4-Rnl1-like_N"/>
</dbReference>
<evidence type="ECO:0000313" key="3">
    <source>
        <dbReference type="Proteomes" id="UP000317315"/>
    </source>
</evidence>
<dbReference type="Proteomes" id="UP000317315">
    <property type="component" value="Unassembled WGS sequence"/>
</dbReference>
<reference evidence="2 3" key="1">
    <citation type="submission" date="2017-05" db="EMBL/GenBank/DDBJ databases">
        <authorList>
            <person name="Varghese N."/>
            <person name="Submissions S."/>
        </authorList>
    </citation>
    <scope>NUCLEOTIDE SEQUENCE [LARGE SCALE GENOMIC DNA]</scope>
    <source>
        <strain evidence="2 3">DSM 16304</strain>
    </source>
</reference>
<keyword evidence="3" id="KW-1185">Reference proteome</keyword>
<keyword evidence="2" id="KW-0436">Ligase</keyword>
<dbReference type="OrthoDB" id="1310645at2"/>
<protein>
    <submittedName>
        <fullName evidence="2">RNA ligase</fullName>
    </submittedName>
</protein>
<dbReference type="RefSeq" id="WP_142935755.1">
    <property type="nucleotide sequence ID" value="NZ_FXTM01000015.1"/>
</dbReference>
<gene>
    <name evidence="2" type="ORF">SAMN06269117_11558</name>
</gene>
<sequence>MELNLDRALKEIENNKYFKVLERENLTKVSYRYNAPFVFDSPLKRELRGITFDRKTGSVVSRPFHKFFNLNEVEETKEERLRGEYIFREKLDGTMLHPVLINNKVKLLTQKGFSNPYTEKGEELLKKNDNLLNFTKELLNKGFTPIFELISPEFQLVIPYDKDELFLTEIRENKSGRYYLEEWENEIKERGIKIPRKFYGRLKDLLKLIENRESIEGFVLKDFSKKEPFPLFVKVKSPWYVEHHYAFTYLNNIPDHKFFNIFLQGRVDDIFSRVTNENLVREKEERLKKLTNLYTDLLSLVEKLSEVYGSSKFDEVFEREVKKLRKKYGRDFSKLKIQENYLKEAVRIAKTGGKYESYLGTKFYTMLKTKEIELLK</sequence>
<dbReference type="Pfam" id="PF09511">
    <property type="entry name" value="RNA_lig_T4_1"/>
    <property type="match status" value="1"/>
</dbReference>